<feature type="signal peptide" evidence="1">
    <location>
        <begin position="1"/>
        <end position="21"/>
    </location>
</feature>
<dbReference type="EMBL" id="LJZO01000005">
    <property type="protein sequence ID" value="ROW02373.1"/>
    <property type="molecule type" value="Genomic_DNA"/>
</dbReference>
<comment type="caution">
    <text evidence="2">The sequence shown here is derived from an EMBL/GenBank/DDBJ whole genome shotgun (WGS) entry which is preliminary data.</text>
</comment>
<evidence type="ECO:0000256" key="1">
    <source>
        <dbReference type="SAM" id="SignalP"/>
    </source>
</evidence>
<evidence type="ECO:0000313" key="3">
    <source>
        <dbReference type="Proteomes" id="UP000284375"/>
    </source>
</evidence>
<proteinExistence type="predicted"/>
<dbReference type="OrthoDB" id="5203833at2759"/>
<name>A0A423WG69_CYTCH</name>
<organism evidence="2 3">
    <name type="scientific">Cytospora chrysosperma</name>
    <name type="common">Cytospora canker fungus</name>
    <name type="synonym">Sphaeria chrysosperma</name>
    <dbReference type="NCBI Taxonomy" id="252740"/>
    <lineage>
        <taxon>Eukaryota</taxon>
        <taxon>Fungi</taxon>
        <taxon>Dikarya</taxon>
        <taxon>Ascomycota</taxon>
        <taxon>Pezizomycotina</taxon>
        <taxon>Sordariomycetes</taxon>
        <taxon>Sordariomycetidae</taxon>
        <taxon>Diaporthales</taxon>
        <taxon>Cytosporaceae</taxon>
        <taxon>Cytospora</taxon>
    </lineage>
</organism>
<accession>A0A423WG69</accession>
<keyword evidence="3" id="KW-1185">Reference proteome</keyword>
<evidence type="ECO:0000313" key="2">
    <source>
        <dbReference type="EMBL" id="ROW02373.1"/>
    </source>
</evidence>
<feature type="chain" id="PRO_5019359683" evidence="1">
    <location>
        <begin position="22"/>
        <end position="241"/>
    </location>
</feature>
<dbReference type="AlphaFoldDB" id="A0A423WG69"/>
<keyword evidence="1" id="KW-0732">Signal</keyword>
<protein>
    <submittedName>
        <fullName evidence="2">Uncharacterized protein</fullName>
    </submittedName>
</protein>
<dbReference type="Proteomes" id="UP000284375">
    <property type="component" value="Unassembled WGS sequence"/>
</dbReference>
<sequence length="241" mass="25219">MAVMSLISLLALFALVPPSTSSWSSILLGYEDEGPFGIPISTFKDLISKPNATGAIIFNGSGILSGDNVEYTLRINVTADVPLKDATDDDTDKSNFTVASVISLEGAANNANQSVCVQMFSGLAAKKTAAVHNLSSQDGAGCINGTQPVFFEDVSSPLAKGDKTAWIAAATNIWPVIFATVPDDNSSTLPTQIFLNCIRPDTFSQETARPRGSGSDGFQAVRPVAIMLSLGLGLNIAMSLL</sequence>
<gene>
    <name evidence="2" type="ORF">VSDG_02418</name>
</gene>
<reference evidence="2 3" key="1">
    <citation type="submission" date="2015-09" db="EMBL/GenBank/DDBJ databases">
        <title>Host preference determinants of Valsa canker pathogens revealed by comparative genomics.</title>
        <authorList>
            <person name="Yin Z."/>
            <person name="Huang L."/>
        </authorList>
    </citation>
    <scope>NUCLEOTIDE SEQUENCE [LARGE SCALE GENOMIC DNA]</scope>
    <source>
        <strain evidence="2 3">YSFL</strain>
    </source>
</reference>